<organism evidence="5 6">
    <name type="scientific">Catenovulum sediminis</name>
    <dbReference type="NCBI Taxonomy" id="1740262"/>
    <lineage>
        <taxon>Bacteria</taxon>
        <taxon>Pseudomonadati</taxon>
        <taxon>Pseudomonadota</taxon>
        <taxon>Gammaproteobacteria</taxon>
        <taxon>Alteromonadales</taxon>
        <taxon>Alteromonadaceae</taxon>
        <taxon>Catenovulum</taxon>
    </lineage>
</organism>
<dbReference type="PANTHER" id="PTHR30146">
    <property type="entry name" value="LACI-RELATED TRANSCRIPTIONAL REPRESSOR"/>
    <property type="match status" value="1"/>
</dbReference>
<protein>
    <submittedName>
        <fullName evidence="5">DNA-binding transcriptional regulator</fullName>
    </submittedName>
</protein>
<dbReference type="GO" id="GO:0003677">
    <property type="term" value="F:DNA binding"/>
    <property type="evidence" value="ECO:0007669"/>
    <property type="project" value="UniProtKB-KW"/>
</dbReference>
<dbReference type="InterPro" id="IPR054031">
    <property type="entry name" value="XylR_PBP1"/>
</dbReference>
<keyword evidence="1" id="KW-0805">Transcription regulation</keyword>
<feature type="domain" description="HTH araC/xylS-type" evidence="4">
    <location>
        <begin position="289"/>
        <end position="387"/>
    </location>
</feature>
<evidence type="ECO:0000313" key="6">
    <source>
        <dbReference type="Proteomes" id="UP001467690"/>
    </source>
</evidence>
<dbReference type="Pfam" id="PF12833">
    <property type="entry name" value="HTH_18"/>
    <property type="match status" value="1"/>
</dbReference>
<reference evidence="5 6" key="1">
    <citation type="submission" date="2024-06" db="EMBL/GenBank/DDBJ databases">
        <authorList>
            <person name="Chen R.Y."/>
        </authorList>
    </citation>
    <scope>NUCLEOTIDE SEQUENCE [LARGE SCALE GENOMIC DNA]</scope>
    <source>
        <strain evidence="5 6">D2</strain>
    </source>
</reference>
<dbReference type="Pfam" id="PF22177">
    <property type="entry name" value="PBP1_XylR"/>
    <property type="match status" value="1"/>
</dbReference>
<dbReference type="InterPro" id="IPR028082">
    <property type="entry name" value="Peripla_BP_I"/>
</dbReference>
<evidence type="ECO:0000313" key="5">
    <source>
        <dbReference type="EMBL" id="MER2490840.1"/>
    </source>
</evidence>
<dbReference type="CDD" id="cd01543">
    <property type="entry name" value="PBP1_XylR"/>
    <property type="match status" value="1"/>
</dbReference>
<keyword evidence="6" id="KW-1185">Reference proteome</keyword>
<dbReference type="Gene3D" id="3.40.50.2300">
    <property type="match status" value="2"/>
</dbReference>
<dbReference type="PANTHER" id="PTHR30146:SF24">
    <property type="entry name" value="XYLOSE OPERON REGULATORY PROTEIN"/>
    <property type="match status" value="1"/>
</dbReference>
<gene>
    <name evidence="5" type="ORF">ABS311_02960</name>
</gene>
<proteinExistence type="predicted"/>
<name>A0ABV1RD45_9ALTE</name>
<evidence type="ECO:0000256" key="1">
    <source>
        <dbReference type="ARBA" id="ARBA00023015"/>
    </source>
</evidence>
<comment type="caution">
    <text evidence="5">The sequence shown here is derived from an EMBL/GenBank/DDBJ whole genome shotgun (WGS) entry which is preliminary data.</text>
</comment>
<accession>A0ABV1RD45</accession>
<dbReference type="SUPFAM" id="SSF53822">
    <property type="entry name" value="Periplasmic binding protein-like I"/>
    <property type="match status" value="1"/>
</dbReference>
<evidence type="ECO:0000256" key="2">
    <source>
        <dbReference type="ARBA" id="ARBA00023125"/>
    </source>
</evidence>
<dbReference type="InterPro" id="IPR009057">
    <property type="entry name" value="Homeodomain-like_sf"/>
</dbReference>
<dbReference type="Pfam" id="PF13377">
    <property type="entry name" value="Peripla_BP_3"/>
    <property type="match status" value="1"/>
</dbReference>
<dbReference type="SUPFAM" id="SSF46689">
    <property type="entry name" value="Homeodomain-like"/>
    <property type="match status" value="1"/>
</dbReference>
<evidence type="ECO:0000256" key="3">
    <source>
        <dbReference type="ARBA" id="ARBA00023163"/>
    </source>
</evidence>
<keyword evidence="3" id="KW-0804">Transcription</keyword>
<dbReference type="InterPro" id="IPR018060">
    <property type="entry name" value="HTH_AraC"/>
</dbReference>
<keyword evidence="2 5" id="KW-0238">DNA-binding</keyword>
<dbReference type="SMART" id="SM00342">
    <property type="entry name" value="HTH_ARAC"/>
    <property type="match status" value="1"/>
</dbReference>
<dbReference type="Gene3D" id="1.10.10.60">
    <property type="entry name" value="Homeodomain-like"/>
    <property type="match status" value="1"/>
</dbReference>
<dbReference type="PROSITE" id="PS01124">
    <property type="entry name" value="HTH_ARAC_FAMILY_2"/>
    <property type="match status" value="1"/>
</dbReference>
<sequence length="390" mass="43875">MRKVKKVAVLFNANKGYDRKIIKGISRYTREAAHWHICVEDDLVTRLDNLKSWQGDGIIADFDDPAIAEFVMNKGLPCVAVGSSYRDKTNYPKNIHYVATNNDEIAKIGAEHLFKLGFKQLAFYTGIVNKSCLWAGERAEAFIQHAKTISGRSSSIYTYQPQSQVLDRVENLNNLAEWIATLPKPIAIMAPSDMRAWQIFEACHQIDVSIPEEVAILGVDGDDLILDITGNQLSTVMQGSEHMGYLASSILNQIMSGVPPEEKLHIVDPIGLQVCHSTDVEVIADELVRRALSYIKANAAKGIKVVHVLNHLNVSRANLDKRFRKELNSTVHDFIFEEQLNLVADYLLNSKMTLAQIAESVGYKSPQYMMMVFKSRYDMTPSEFRKKHSS</sequence>
<dbReference type="RefSeq" id="WP_143870224.1">
    <property type="nucleotide sequence ID" value="NZ_CP041660.1"/>
</dbReference>
<dbReference type="Proteomes" id="UP001467690">
    <property type="component" value="Unassembled WGS sequence"/>
</dbReference>
<evidence type="ECO:0000259" key="4">
    <source>
        <dbReference type="PROSITE" id="PS01124"/>
    </source>
</evidence>
<dbReference type="EMBL" id="JBELOE010000075">
    <property type="protein sequence ID" value="MER2490840.1"/>
    <property type="molecule type" value="Genomic_DNA"/>
</dbReference>
<dbReference type="InterPro" id="IPR046335">
    <property type="entry name" value="LacI/GalR-like_sensor"/>
</dbReference>